<dbReference type="SUPFAM" id="SSF81383">
    <property type="entry name" value="F-box domain"/>
    <property type="match status" value="1"/>
</dbReference>
<accession>A0A9D4WFJ9</accession>
<evidence type="ECO:0000259" key="2">
    <source>
        <dbReference type="PROSITE" id="PS50181"/>
    </source>
</evidence>
<feature type="signal peptide" evidence="1">
    <location>
        <begin position="1"/>
        <end position="19"/>
    </location>
</feature>
<dbReference type="InterPro" id="IPR001810">
    <property type="entry name" value="F-box_dom"/>
</dbReference>
<dbReference type="Gene3D" id="1.20.1280.50">
    <property type="match status" value="1"/>
</dbReference>
<dbReference type="SMART" id="SM00256">
    <property type="entry name" value="FBOX"/>
    <property type="match status" value="1"/>
</dbReference>
<dbReference type="Gramene" id="Psat06G0635700-T1">
    <property type="protein sequence ID" value="KAI5401863.1"/>
    <property type="gene ID" value="KIW84_066357"/>
</dbReference>
<protein>
    <recommendedName>
        <fullName evidence="2">F-box domain-containing protein</fullName>
    </recommendedName>
</protein>
<dbReference type="AlphaFoldDB" id="A0A9D4WFJ9"/>
<feature type="chain" id="PRO_5038405555" description="F-box domain-containing protein" evidence="1">
    <location>
        <begin position="20"/>
        <end position="189"/>
    </location>
</feature>
<gene>
    <name evidence="3" type="ORF">KIW84_066357</name>
</gene>
<name>A0A9D4WFJ9_PEA</name>
<evidence type="ECO:0000256" key="1">
    <source>
        <dbReference type="SAM" id="SignalP"/>
    </source>
</evidence>
<dbReference type="Gramene" id="Psat6g236400.1">
    <property type="protein sequence ID" value="Psat6g236400.1.cds"/>
    <property type="gene ID" value="Psat6g236400"/>
</dbReference>
<keyword evidence="4" id="KW-1185">Reference proteome</keyword>
<dbReference type="EMBL" id="JAMSHJ010000006">
    <property type="protein sequence ID" value="KAI5401863.1"/>
    <property type="molecule type" value="Genomic_DNA"/>
</dbReference>
<sequence>MLLPQELIFQILLWLPVKSLIRFKCVSNTWKEVEGLHFPYVNRNIHEEEPKGGSLYNGAIHSLDFHNDLETEVIVAFDLMEKKLSYMLLLCDYEGSPMHCGLWVYGEFLRAYTMNYVNDTVDIFVMKEYKVNSSWTLTHALPIDVIQNDDFSPLCCTKSCDIVGTDDPKDRKPCGSEINWDNVNSHASI</sequence>
<feature type="domain" description="F-box" evidence="2">
    <location>
        <begin position="1"/>
        <end position="33"/>
    </location>
</feature>
<evidence type="ECO:0000313" key="4">
    <source>
        <dbReference type="Proteomes" id="UP001058974"/>
    </source>
</evidence>
<dbReference type="InterPro" id="IPR036047">
    <property type="entry name" value="F-box-like_dom_sf"/>
</dbReference>
<dbReference type="Pfam" id="PF00646">
    <property type="entry name" value="F-box"/>
    <property type="match status" value="1"/>
</dbReference>
<organism evidence="3 4">
    <name type="scientific">Pisum sativum</name>
    <name type="common">Garden pea</name>
    <name type="synonym">Lathyrus oleraceus</name>
    <dbReference type="NCBI Taxonomy" id="3888"/>
    <lineage>
        <taxon>Eukaryota</taxon>
        <taxon>Viridiplantae</taxon>
        <taxon>Streptophyta</taxon>
        <taxon>Embryophyta</taxon>
        <taxon>Tracheophyta</taxon>
        <taxon>Spermatophyta</taxon>
        <taxon>Magnoliopsida</taxon>
        <taxon>eudicotyledons</taxon>
        <taxon>Gunneridae</taxon>
        <taxon>Pentapetalae</taxon>
        <taxon>rosids</taxon>
        <taxon>fabids</taxon>
        <taxon>Fabales</taxon>
        <taxon>Fabaceae</taxon>
        <taxon>Papilionoideae</taxon>
        <taxon>50 kb inversion clade</taxon>
        <taxon>NPAAA clade</taxon>
        <taxon>Hologalegina</taxon>
        <taxon>IRL clade</taxon>
        <taxon>Fabeae</taxon>
        <taxon>Lathyrus</taxon>
    </lineage>
</organism>
<dbReference type="PANTHER" id="PTHR31111">
    <property type="entry name" value="BNAA05G37150D PROTEIN-RELATED"/>
    <property type="match status" value="1"/>
</dbReference>
<evidence type="ECO:0000313" key="3">
    <source>
        <dbReference type="EMBL" id="KAI5401863.1"/>
    </source>
</evidence>
<dbReference type="PROSITE" id="PS50181">
    <property type="entry name" value="FBOX"/>
    <property type="match status" value="1"/>
</dbReference>
<comment type="caution">
    <text evidence="3">The sequence shown here is derived from an EMBL/GenBank/DDBJ whole genome shotgun (WGS) entry which is preliminary data.</text>
</comment>
<dbReference type="Proteomes" id="UP001058974">
    <property type="component" value="Chromosome 6"/>
</dbReference>
<keyword evidence="1" id="KW-0732">Signal</keyword>
<dbReference type="PANTHER" id="PTHR31111:SF136">
    <property type="entry name" value="F-BOX ASSOCIATED DOMAIN-CONTAINING PROTEIN"/>
    <property type="match status" value="1"/>
</dbReference>
<proteinExistence type="predicted"/>
<reference evidence="3 4" key="1">
    <citation type="journal article" date="2022" name="Nat. Genet.">
        <title>Improved pea reference genome and pan-genome highlight genomic features and evolutionary characteristics.</title>
        <authorList>
            <person name="Yang T."/>
            <person name="Liu R."/>
            <person name="Luo Y."/>
            <person name="Hu S."/>
            <person name="Wang D."/>
            <person name="Wang C."/>
            <person name="Pandey M.K."/>
            <person name="Ge S."/>
            <person name="Xu Q."/>
            <person name="Li N."/>
            <person name="Li G."/>
            <person name="Huang Y."/>
            <person name="Saxena R.K."/>
            <person name="Ji Y."/>
            <person name="Li M."/>
            <person name="Yan X."/>
            <person name="He Y."/>
            <person name="Liu Y."/>
            <person name="Wang X."/>
            <person name="Xiang C."/>
            <person name="Varshney R.K."/>
            <person name="Ding H."/>
            <person name="Gao S."/>
            <person name="Zong X."/>
        </authorList>
    </citation>
    <scope>NUCLEOTIDE SEQUENCE [LARGE SCALE GENOMIC DNA]</scope>
    <source>
        <strain evidence="3 4">cv. Zhongwan 6</strain>
    </source>
</reference>